<dbReference type="Proteomes" id="UP000247612">
    <property type="component" value="Unassembled WGS sequence"/>
</dbReference>
<sequence>MQKDNEAIVKQLAMIYKKLKRQYYDIDNLMVSECDNRELAEAFEYIETIDVILASLPDDEALILRNDYFSSRQAKWYMNYFTKSTYYRIRSRAIDEFVRCVTA</sequence>
<dbReference type="OrthoDB" id="1651040at2"/>
<dbReference type="STRING" id="1034346.GCA_000313565_01823"/>
<comment type="caution">
    <text evidence="1">The sequence shown here is derived from an EMBL/GenBank/DDBJ whole genome shotgun (WGS) entry which is preliminary data.</text>
</comment>
<protein>
    <submittedName>
        <fullName evidence="1">Uncharacterized protein</fullName>
    </submittedName>
</protein>
<evidence type="ECO:0000313" key="1">
    <source>
        <dbReference type="EMBL" id="PXX76183.1"/>
    </source>
</evidence>
<keyword evidence="2" id="KW-1185">Reference proteome</keyword>
<dbReference type="RefSeq" id="WP_022938127.1">
    <property type="nucleotide sequence ID" value="NZ_CABKRQ010000004.1"/>
</dbReference>
<organism evidence="1 2">
    <name type="scientific">Dielma fastidiosa</name>
    <dbReference type="NCBI Taxonomy" id="1034346"/>
    <lineage>
        <taxon>Bacteria</taxon>
        <taxon>Bacillati</taxon>
        <taxon>Bacillota</taxon>
        <taxon>Erysipelotrichia</taxon>
        <taxon>Erysipelotrichales</taxon>
        <taxon>Erysipelotrichaceae</taxon>
        <taxon>Dielma</taxon>
    </lineage>
</organism>
<proteinExistence type="predicted"/>
<reference evidence="1 2" key="1">
    <citation type="submission" date="2018-05" db="EMBL/GenBank/DDBJ databases">
        <title>Genomic Encyclopedia of Type Strains, Phase IV (KMG-IV): sequencing the most valuable type-strain genomes for metagenomic binning, comparative biology and taxonomic classification.</title>
        <authorList>
            <person name="Goeker M."/>
        </authorList>
    </citation>
    <scope>NUCLEOTIDE SEQUENCE [LARGE SCALE GENOMIC DNA]</scope>
    <source>
        <strain evidence="1 2">JC118</strain>
    </source>
</reference>
<dbReference type="EMBL" id="QJKH01000014">
    <property type="protein sequence ID" value="PXX76183.1"/>
    <property type="molecule type" value="Genomic_DNA"/>
</dbReference>
<dbReference type="AlphaFoldDB" id="A0A318KEX2"/>
<dbReference type="InterPro" id="IPR058231">
    <property type="entry name" value="MG284-like_C"/>
</dbReference>
<dbReference type="NCBIfam" id="NF045770">
    <property type="entry name" value="MPN403_MG284_C"/>
    <property type="match status" value="1"/>
</dbReference>
<gene>
    <name evidence="1" type="ORF">DES51_11438</name>
</gene>
<accession>A0A318KEX2</accession>
<evidence type="ECO:0000313" key="2">
    <source>
        <dbReference type="Proteomes" id="UP000247612"/>
    </source>
</evidence>
<name>A0A318KEX2_9FIRM</name>